<dbReference type="InterPro" id="IPR028087">
    <property type="entry name" value="Tad_N"/>
</dbReference>
<gene>
    <name evidence="3" type="ORF">B6S08_15820</name>
</gene>
<comment type="caution">
    <text evidence="3">The sequence shown here is derived from an EMBL/GenBank/DDBJ whole genome shotgun (WGS) entry which is preliminary data.</text>
</comment>
<proteinExistence type="predicted"/>
<dbReference type="RefSeq" id="WP_094201775.1">
    <property type="nucleotide sequence ID" value="NZ_NBIM01000007.1"/>
</dbReference>
<organism evidence="3 4">
    <name type="scientific">Oceanimonas doudoroffii</name>
    <dbReference type="NCBI Taxonomy" id="84158"/>
    <lineage>
        <taxon>Bacteria</taxon>
        <taxon>Pseudomonadati</taxon>
        <taxon>Pseudomonadota</taxon>
        <taxon>Gammaproteobacteria</taxon>
        <taxon>Aeromonadales</taxon>
        <taxon>Aeromonadaceae</taxon>
        <taxon>Oceanimonas</taxon>
    </lineage>
</organism>
<protein>
    <recommendedName>
        <fullName evidence="2">Putative Flp pilus-assembly TadG-like N-terminal domain-containing protein</fullName>
    </recommendedName>
</protein>
<sequence length="759" mass="80109">MSISTLCRQRGAFSILAAGTLLLALTSLTLVLDTGRLYMEKRKLQKLADTAALESIARVNSGRCADAPGLIQAFAEENAATNGFLHDDTQSIGTRCVTVATQNGLRTPVADAEGLAVEAIATETVPASLLFRAGNILGLADNNLTLQATAVAEREGGAPTTTFSIGAELLRLDNSKLVGGVLKAVGMNVNNLTLLNSNGLANASITPAGLLKTLGIEASIYELKALSPQGLVDLVNAEVGLLGINELTELSVSVISDSVLKAELEAFKQAILSNLVLKDAELALFGTEDNPGLLTLSSAPDGTLGPALDADINLGELLGTGILIGTGERGLDIPELNLLGLTQAQLGIVEPPTIAVGPVGTQAYNAQIRLYLDIDTNNLPAGILNWLTDSILGLRVHLPVAIDITTAQAEFVSAQCNTSPPTATFEVNSAVLNTCVGKIPEAQKWSGSARCETDLQGTELIKLLHIPVLSGKTHIEGLSYLEVTDQLAEKEIYSTAPNSLTLGNTVNNIIIGLLDLLAGVFRPPQLVDDASLEHSEKHQSELISGLATQYLEATKVNGFYDVNRVTKLILEGSNEVDPETGEQLVLPMVETDWMIEKSIPVPGLLGLIVAPQSQWEDGSFSEAFYNYTSEPGSLLDLLGISTLSNGYRSCHGLLSALLDWNNCINYNLTKFLQDKPGGIDISSDMAADNLLDAESDTFNCSNGGVLCALLKPVLSLLKPVINGIGTLLEEVLADVLGLEPGRSNLHLHELNCGAPRLVN</sequence>
<dbReference type="Proteomes" id="UP000242757">
    <property type="component" value="Unassembled WGS sequence"/>
</dbReference>
<evidence type="ECO:0000256" key="1">
    <source>
        <dbReference type="SAM" id="Phobius"/>
    </source>
</evidence>
<accession>A0A233RBW9</accession>
<dbReference type="EMBL" id="NBIM01000007">
    <property type="protein sequence ID" value="OXY80889.1"/>
    <property type="molecule type" value="Genomic_DNA"/>
</dbReference>
<keyword evidence="4" id="KW-1185">Reference proteome</keyword>
<evidence type="ECO:0000313" key="4">
    <source>
        <dbReference type="Proteomes" id="UP000242757"/>
    </source>
</evidence>
<feature type="domain" description="Putative Flp pilus-assembly TadG-like N-terminal" evidence="2">
    <location>
        <begin position="11"/>
        <end position="53"/>
    </location>
</feature>
<dbReference type="AlphaFoldDB" id="A0A233RBW9"/>
<reference evidence="3 4" key="1">
    <citation type="submission" date="2017-08" db="EMBL/GenBank/DDBJ databases">
        <title>A Genome Sequence of Oceanimonas doudoroffii ATCC 27123T.</title>
        <authorList>
            <person name="Brennan M.A."/>
            <person name="Maclea K.S."/>
            <person name="Mcclelland W.D."/>
            <person name="Trachtenberg A.M."/>
        </authorList>
    </citation>
    <scope>NUCLEOTIDE SEQUENCE [LARGE SCALE GENOMIC DNA]</scope>
    <source>
        <strain evidence="3 4">ATCC 27123</strain>
    </source>
</reference>
<evidence type="ECO:0000313" key="3">
    <source>
        <dbReference type="EMBL" id="OXY80889.1"/>
    </source>
</evidence>
<keyword evidence="1" id="KW-0472">Membrane</keyword>
<keyword evidence="1" id="KW-1133">Transmembrane helix</keyword>
<dbReference type="OrthoDB" id="5720484at2"/>
<name>A0A233RBW9_9GAMM</name>
<feature type="transmembrane region" description="Helical" evidence="1">
    <location>
        <begin position="12"/>
        <end position="32"/>
    </location>
</feature>
<dbReference type="Pfam" id="PF13400">
    <property type="entry name" value="Tad"/>
    <property type="match status" value="1"/>
</dbReference>
<evidence type="ECO:0000259" key="2">
    <source>
        <dbReference type="Pfam" id="PF13400"/>
    </source>
</evidence>
<keyword evidence="1" id="KW-0812">Transmembrane</keyword>